<evidence type="ECO:0000313" key="1">
    <source>
        <dbReference type="EMBL" id="QDU58256.1"/>
    </source>
</evidence>
<sequence>MASMHQQTSCRKWSRLALPFMVLSLAGCDQLLNQNTTPTITVRARDWLTAQGIDIYDNQLVGSHRLREEENWQPMNSHSLGMILGYVSCCSVKKIPGRSGPVACLPPPVHLVRVSNASGEVVLTIGIGLEASYIETQEGNEGRLARWFPSEEVRISLERAVAENFEQPAQLTTPIERQQP</sequence>
<reference evidence="1 2" key="1">
    <citation type="submission" date="2019-02" db="EMBL/GenBank/DDBJ databases">
        <title>Deep-cultivation of Planctomycetes and their phenomic and genomic characterization uncovers novel biology.</title>
        <authorList>
            <person name="Wiegand S."/>
            <person name="Jogler M."/>
            <person name="Boedeker C."/>
            <person name="Pinto D."/>
            <person name="Vollmers J."/>
            <person name="Rivas-Marin E."/>
            <person name="Kohn T."/>
            <person name="Peeters S.H."/>
            <person name="Heuer A."/>
            <person name="Rast P."/>
            <person name="Oberbeckmann S."/>
            <person name="Bunk B."/>
            <person name="Jeske O."/>
            <person name="Meyerdierks A."/>
            <person name="Storesund J.E."/>
            <person name="Kallscheuer N."/>
            <person name="Luecker S."/>
            <person name="Lage O.M."/>
            <person name="Pohl T."/>
            <person name="Merkel B.J."/>
            <person name="Hornburger P."/>
            <person name="Mueller R.-W."/>
            <person name="Bruemmer F."/>
            <person name="Labrenz M."/>
            <person name="Spormann A.M."/>
            <person name="Op den Camp H."/>
            <person name="Overmann J."/>
            <person name="Amann R."/>
            <person name="Jetten M.S.M."/>
            <person name="Mascher T."/>
            <person name="Medema M.H."/>
            <person name="Devos D.P."/>
            <person name="Kaster A.-K."/>
            <person name="Ovreas L."/>
            <person name="Rohde M."/>
            <person name="Galperin M.Y."/>
            <person name="Jogler C."/>
        </authorList>
    </citation>
    <scope>NUCLEOTIDE SEQUENCE [LARGE SCALE GENOMIC DNA]</scope>
    <source>
        <strain evidence="1 2">Pan181</strain>
    </source>
</reference>
<keyword evidence="2" id="KW-1185">Reference proteome</keyword>
<dbReference type="KEGG" id="amuc:Pan181_44890"/>
<evidence type="ECO:0000313" key="2">
    <source>
        <dbReference type="Proteomes" id="UP000315750"/>
    </source>
</evidence>
<organism evidence="1 2">
    <name type="scientific">Aeoliella mucimassa</name>
    <dbReference type="NCBI Taxonomy" id="2527972"/>
    <lineage>
        <taxon>Bacteria</taxon>
        <taxon>Pseudomonadati</taxon>
        <taxon>Planctomycetota</taxon>
        <taxon>Planctomycetia</taxon>
        <taxon>Pirellulales</taxon>
        <taxon>Lacipirellulaceae</taxon>
        <taxon>Aeoliella</taxon>
    </lineage>
</organism>
<dbReference type="Proteomes" id="UP000315750">
    <property type="component" value="Chromosome"/>
</dbReference>
<gene>
    <name evidence="1" type="ORF">Pan181_44890</name>
</gene>
<accession>A0A518AU79</accession>
<name>A0A518AU79_9BACT</name>
<dbReference type="EMBL" id="CP036278">
    <property type="protein sequence ID" value="QDU58256.1"/>
    <property type="molecule type" value="Genomic_DNA"/>
</dbReference>
<protein>
    <submittedName>
        <fullName evidence="1">Uncharacterized protein</fullName>
    </submittedName>
</protein>
<proteinExistence type="predicted"/>
<dbReference type="AlphaFoldDB" id="A0A518AU79"/>